<dbReference type="RefSeq" id="WP_014436955.1">
    <property type="nucleotide sequence ID" value="NC_017080.1"/>
</dbReference>
<evidence type="ECO:0000256" key="1">
    <source>
        <dbReference type="ARBA" id="ARBA00004651"/>
    </source>
</evidence>
<evidence type="ECO:0000313" key="7">
    <source>
        <dbReference type="EMBL" id="BAM03737.1"/>
    </source>
</evidence>
<dbReference type="HOGENOM" id="CLU_483826_0_0_0"/>
<evidence type="ECO:0000256" key="2">
    <source>
        <dbReference type="ARBA" id="ARBA00022475"/>
    </source>
</evidence>
<dbReference type="InterPro" id="IPR005495">
    <property type="entry name" value="LptG/LptF_permease"/>
</dbReference>
<gene>
    <name evidence="7" type="ordered locus">PSMK_15780</name>
</gene>
<evidence type="ECO:0000256" key="3">
    <source>
        <dbReference type="ARBA" id="ARBA00022692"/>
    </source>
</evidence>
<dbReference type="PANTHER" id="PTHR33529:SF6">
    <property type="entry name" value="YJGP_YJGQ FAMILY PERMEASE"/>
    <property type="match status" value="1"/>
</dbReference>
<evidence type="ECO:0008006" key="9">
    <source>
        <dbReference type="Google" id="ProtNLM"/>
    </source>
</evidence>
<evidence type="ECO:0000256" key="6">
    <source>
        <dbReference type="SAM" id="Phobius"/>
    </source>
</evidence>
<dbReference type="GO" id="GO:0043190">
    <property type="term" value="C:ATP-binding cassette (ABC) transporter complex"/>
    <property type="evidence" value="ECO:0007669"/>
    <property type="project" value="TreeGrafter"/>
</dbReference>
<dbReference type="eggNOG" id="COG0795">
    <property type="taxonomic scope" value="Bacteria"/>
</dbReference>
<keyword evidence="2" id="KW-1003">Cell membrane</keyword>
<feature type="transmembrane region" description="Helical" evidence="6">
    <location>
        <begin position="533"/>
        <end position="557"/>
    </location>
</feature>
<comment type="subcellular location">
    <subcellularLocation>
        <location evidence="1">Cell membrane</location>
        <topology evidence="1">Multi-pass membrane protein</topology>
    </subcellularLocation>
</comment>
<keyword evidence="8" id="KW-1185">Reference proteome</keyword>
<proteinExistence type="predicted"/>
<organism evidence="7 8">
    <name type="scientific">Phycisphaera mikurensis (strain NBRC 102666 / KCTC 22515 / FYK2301M01)</name>
    <dbReference type="NCBI Taxonomy" id="1142394"/>
    <lineage>
        <taxon>Bacteria</taxon>
        <taxon>Pseudomonadati</taxon>
        <taxon>Planctomycetota</taxon>
        <taxon>Phycisphaerae</taxon>
        <taxon>Phycisphaerales</taxon>
        <taxon>Phycisphaeraceae</taxon>
        <taxon>Phycisphaera</taxon>
    </lineage>
</organism>
<protein>
    <recommendedName>
        <fullName evidence="9">LptF/LptG family permease</fullName>
    </recommendedName>
</protein>
<dbReference type="Pfam" id="PF03739">
    <property type="entry name" value="LptF_LptG"/>
    <property type="match status" value="1"/>
</dbReference>
<name>I0IEP9_PHYMF</name>
<feature type="transmembrane region" description="Helical" evidence="6">
    <location>
        <begin position="46"/>
        <end position="76"/>
    </location>
</feature>
<keyword evidence="3 6" id="KW-0812">Transmembrane</keyword>
<dbReference type="PANTHER" id="PTHR33529">
    <property type="entry name" value="SLR0882 PROTEIN-RELATED"/>
    <property type="match status" value="1"/>
</dbReference>
<dbReference type="STRING" id="1142394.PSMK_15780"/>
<dbReference type="EMBL" id="AP012338">
    <property type="protein sequence ID" value="BAM03737.1"/>
    <property type="molecule type" value="Genomic_DNA"/>
</dbReference>
<reference evidence="7 8" key="1">
    <citation type="submission" date="2012-02" db="EMBL/GenBank/DDBJ databases">
        <title>Complete genome sequence of Phycisphaera mikurensis NBRC 102666.</title>
        <authorList>
            <person name="Ankai A."/>
            <person name="Hosoyama A."/>
            <person name="Terui Y."/>
            <person name="Sekine M."/>
            <person name="Fukai R."/>
            <person name="Kato Y."/>
            <person name="Nakamura S."/>
            <person name="Yamada-Narita S."/>
            <person name="Kawakoshi A."/>
            <person name="Fukunaga Y."/>
            <person name="Yamazaki S."/>
            <person name="Fujita N."/>
        </authorList>
    </citation>
    <scope>NUCLEOTIDE SEQUENCE [LARGE SCALE GENOMIC DNA]</scope>
    <source>
        <strain evidence="8">NBRC 102666 / KCTC 22515 / FYK2301M01</strain>
    </source>
</reference>
<keyword evidence="4 6" id="KW-1133">Transmembrane helix</keyword>
<dbReference type="KEGG" id="phm:PSMK_15780"/>
<feature type="transmembrane region" description="Helical" evidence="6">
    <location>
        <begin position="97"/>
        <end position="115"/>
    </location>
</feature>
<dbReference type="OrthoDB" id="265311at2"/>
<feature type="transmembrane region" description="Helical" evidence="6">
    <location>
        <begin position="476"/>
        <end position="494"/>
    </location>
</feature>
<evidence type="ECO:0000256" key="4">
    <source>
        <dbReference type="ARBA" id="ARBA00022989"/>
    </source>
</evidence>
<sequence length="563" mass="60396">MTITLARYILREVLKVGTLTCAVLVGVISFAAAIRPLSDGLLPPSALLRFVGFTAPTVLGFALPFAGAFASTIVFSRMAQDNEVLACSAGGISYRRLLAPVLALGLLLAGVLYTLSTTVVPSFYRSAEAVVRSDVVSILAAKLNQREPYEIRPEGGRSMYALFADSATLFKPEEVDGLAAVPGGDRVRQVVQLRGVALGELDRKTRVPGPASTAARATVYVSDVQGRSDSALSGVLRGVVRFDPSTQDYLRVERVPLGPYLVPSPLSDDIKFFSGAELRRLRSEPERYDEVAKAMDRLSSALATERLRLVISASGSTVTLNGPIGDERFVLEAAGIVPDGSGLRALGVGGGPVVVRRFAEAAGGGRRAERVFQADEARLSIDSSRGRVLPTIRLDLVGVTVQPGDTRQAELALPDLVWPEPIFETERQELSFEGLLELSTSPTYADSEGVLAARRKLSGELFRLDRRISFQSHRRAASAAACTLLLLLGALLSIQLRHQMPLVVFFWSFLLAITTIILINAGENVATGEAGGWGGVLGLAVTWTGVAVLVGVCLWSYRRVRRH</sequence>
<dbReference type="Proteomes" id="UP000007881">
    <property type="component" value="Chromosome"/>
</dbReference>
<dbReference type="GO" id="GO:0015920">
    <property type="term" value="P:lipopolysaccharide transport"/>
    <property type="evidence" value="ECO:0007669"/>
    <property type="project" value="TreeGrafter"/>
</dbReference>
<evidence type="ECO:0000256" key="5">
    <source>
        <dbReference type="ARBA" id="ARBA00023136"/>
    </source>
</evidence>
<keyword evidence="5 6" id="KW-0472">Membrane</keyword>
<dbReference type="AlphaFoldDB" id="I0IEP9"/>
<accession>I0IEP9</accession>
<evidence type="ECO:0000313" key="8">
    <source>
        <dbReference type="Proteomes" id="UP000007881"/>
    </source>
</evidence>
<feature type="transmembrane region" description="Helical" evidence="6">
    <location>
        <begin position="12"/>
        <end position="34"/>
    </location>
</feature>
<feature type="transmembrane region" description="Helical" evidence="6">
    <location>
        <begin position="501"/>
        <end position="521"/>
    </location>
</feature>